<protein>
    <submittedName>
        <fullName evidence="2">Amidohydrolase</fullName>
    </submittedName>
</protein>
<proteinExistence type="predicted"/>
<gene>
    <name evidence="2" type="ORF">EPK99_01835</name>
</gene>
<evidence type="ECO:0000313" key="2">
    <source>
        <dbReference type="EMBL" id="RWX81097.1"/>
    </source>
</evidence>
<dbReference type="InterPro" id="IPR011059">
    <property type="entry name" value="Metal-dep_hydrolase_composite"/>
</dbReference>
<reference evidence="2 3" key="1">
    <citation type="submission" date="2019-01" db="EMBL/GenBank/DDBJ databases">
        <title>The draft genome of Rhizobium sp. 24NR.</title>
        <authorList>
            <person name="Liu L."/>
            <person name="Liang L."/>
            <person name="Shi S."/>
            <person name="Xu L."/>
            <person name="Wang X."/>
            <person name="Li L."/>
            <person name="Zhang X."/>
        </authorList>
    </citation>
    <scope>NUCLEOTIDE SEQUENCE [LARGE SCALE GENOMIC DNA]</scope>
    <source>
        <strain evidence="2 3">24NR</strain>
    </source>
</reference>
<dbReference type="RefSeq" id="WP_128440924.1">
    <property type="nucleotide sequence ID" value="NZ_SBIP01000001.1"/>
</dbReference>
<dbReference type="Proteomes" id="UP000287687">
    <property type="component" value="Unassembled WGS sequence"/>
</dbReference>
<feature type="domain" description="Amidohydrolase 3" evidence="1">
    <location>
        <begin position="51"/>
        <end position="553"/>
    </location>
</feature>
<sequence length="563" mass="61217">MNQADIIIVNARVLTLDEDNPRAEAVALAGGHIIAVGSQAEIKALRGHDTEVIDAGGNTVLPGFSENHMHLFSGAAELDHLQLSGIAGLPELTEAIRAYAATRGGEKVLFGQGADYTILGAEERLTRHHLDAILPDQPLVLFAPDHHTAWANTSALELVGILHGAKLGPGNEVVMGPDGMATGELREMEAFSPLQKAGGFDRYRLGLSTGGEPEPYPNQAEWEKDLAVMRRGLDYCARHGITTIQNMDGNLYQLEVLAAIEAQDGTLPCRVVIPFHFKNFMSLDMLEKASELTRRYSGDWLSSGVVKVFYDGVLDSWTAVMVEPYADKPGDCGEGLFTPEQFREVAVEADRRGLQIAVHAIGDGAVRGVLDGYEAAQRQNGRRDSRHRVEHIEVVHADDVHRFAELGVTASMQPPHPPGCAGVPLEPTVSRIGRDRWPLSYAWRTLKEAGAHVCFASDWPVSPISPLIGIEAAVTRKPWAESDPDQSFSLMEALSAYCVEGAYAEFKEDRKGRIRTGYLADLVILDGDIEKVAPNRIHSLGVRKTVCGGRVTFSADEKIDQAS</sequence>
<dbReference type="SUPFAM" id="SSF51338">
    <property type="entry name" value="Composite domain of metallo-dependent hydrolases"/>
    <property type="match status" value="1"/>
</dbReference>
<dbReference type="EMBL" id="SBIP01000001">
    <property type="protein sequence ID" value="RWX81097.1"/>
    <property type="molecule type" value="Genomic_DNA"/>
</dbReference>
<dbReference type="InterPro" id="IPR032466">
    <property type="entry name" value="Metal_Hydrolase"/>
</dbReference>
<dbReference type="Gene3D" id="3.10.310.70">
    <property type="match status" value="1"/>
</dbReference>
<dbReference type="Gene3D" id="3.20.20.140">
    <property type="entry name" value="Metal-dependent hydrolases"/>
    <property type="match status" value="1"/>
</dbReference>
<name>A0A3S3RXV9_9HYPH</name>
<dbReference type="OrthoDB" id="9811399at2"/>
<evidence type="ECO:0000259" key="1">
    <source>
        <dbReference type="Pfam" id="PF07969"/>
    </source>
</evidence>
<dbReference type="InterPro" id="IPR013108">
    <property type="entry name" value="Amidohydro_3"/>
</dbReference>
<keyword evidence="2" id="KW-0378">Hydrolase</keyword>
<dbReference type="PANTHER" id="PTHR22642">
    <property type="entry name" value="IMIDAZOLONEPROPIONASE"/>
    <property type="match status" value="1"/>
</dbReference>
<keyword evidence="3" id="KW-1185">Reference proteome</keyword>
<organism evidence="2 3">
    <name type="scientific">Neorhizobium lilium</name>
    <dbReference type="NCBI Taxonomy" id="2503024"/>
    <lineage>
        <taxon>Bacteria</taxon>
        <taxon>Pseudomonadati</taxon>
        <taxon>Pseudomonadota</taxon>
        <taxon>Alphaproteobacteria</taxon>
        <taxon>Hyphomicrobiales</taxon>
        <taxon>Rhizobiaceae</taxon>
        <taxon>Rhizobium/Agrobacterium group</taxon>
        <taxon>Neorhizobium</taxon>
    </lineage>
</organism>
<comment type="caution">
    <text evidence="2">The sequence shown here is derived from an EMBL/GenBank/DDBJ whole genome shotgun (WGS) entry which is preliminary data.</text>
</comment>
<dbReference type="SUPFAM" id="SSF51556">
    <property type="entry name" value="Metallo-dependent hydrolases"/>
    <property type="match status" value="1"/>
</dbReference>
<dbReference type="InterPro" id="IPR033932">
    <property type="entry name" value="YtcJ-like"/>
</dbReference>
<dbReference type="PANTHER" id="PTHR22642:SF2">
    <property type="entry name" value="PROTEIN LONG AFTER FAR-RED 3"/>
    <property type="match status" value="1"/>
</dbReference>
<dbReference type="AlphaFoldDB" id="A0A3S3RXV9"/>
<dbReference type="Gene3D" id="2.30.40.10">
    <property type="entry name" value="Urease, subunit C, domain 1"/>
    <property type="match status" value="1"/>
</dbReference>
<dbReference type="Pfam" id="PF07969">
    <property type="entry name" value="Amidohydro_3"/>
    <property type="match status" value="1"/>
</dbReference>
<evidence type="ECO:0000313" key="3">
    <source>
        <dbReference type="Proteomes" id="UP000287687"/>
    </source>
</evidence>
<dbReference type="CDD" id="cd01300">
    <property type="entry name" value="YtcJ_like"/>
    <property type="match status" value="1"/>
</dbReference>
<dbReference type="GO" id="GO:0016810">
    <property type="term" value="F:hydrolase activity, acting on carbon-nitrogen (but not peptide) bonds"/>
    <property type="evidence" value="ECO:0007669"/>
    <property type="project" value="InterPro"/>
</dbReference>
<accession>A0A3S3RXV9</accession>